<keyword evidence="3" id="KW-1185">Reference proteome</keyword>
<dbReference type="KEGG" id="lbc:LACBIDRAFT_300168"/>
<dbReference type="EMBL" id="DS547108">
    <property type="protein sequence ID" value="EDR06591.1"/>
    <property type="molecule type" value="Genomic_DNA"/>
</dbReference>
<dbReference type="GeneID" id="6078524"/>
<dbReference type="Gene3D" id="1.10.30.10">
    <property type="entry name" value="High mobility group box domain"/>
    <property type="match status" value="1"/>
</dbReference>
<dbReference type="RefSeq" id="XP_001882963.1">
    <property type="nucleotide sequence ID" value="XM_001882928.1"/>
</dbReference>
<dbReference type="InterPro" id="IPR036910">
    <property type="entry name" value="HMG_box_dom_sf"/>
</dbReference>
<proteinExistence type="predicted"/>
<dbReference type="InParanoid" id="B0DG69"/>
<feature type="compositionally biased region" description="Basic and acidic residues" evidence="1">
    <location>
        <begin position="45"/>
        <end position="54"/>
    </location>
</feature>
<reference evidence="2 3" key="1">
    <citation type="journal article" date="2008" name="Nature">
        <title>The genome of Laccaria bicolor provides insights into mycorrhizal symbiosis.</title>
        <authorList>
            <person name="Martin F."/>
            <person name="Aerts A."/>
            <person name="Ahren D."/>
            <person name="Brun A."/>
            <person name="Danchin E.G.J."/>
            <person name="Duchaussoy F."/>
            <person name="Gibon J."/>
            <person name="Kohler A."/>
            <person name="Lindquist E."/>
            <person name="Pereda V."/>
            <person name="Salamov A."/>
            <person name="Shapiro H.J."/>
            <person name="Wuyts J."/>
            <person name="Blaudez D."/>
            <person name="Buee M."/>
            <person name="Brokstein P."/>
            <person name="Canbaeck B."/>
            <person name="Cohen D."/>
            <person name="Courty P.E."/>
            <person name="Coutinho P.M."/>
            <person name="Delaruelle C."/>
            <person name="Detter J.C."/>
            <person name="Deveau A."/>
            <person name="DiFazio S."/>
            <person name="Duplessis S."/>
            <person name="Fraissinet-Tachet L."/>
            <person name="Lucic E."/>
            <person name="Frey-Klett P."/>
            <person name="Fourrey C."/>
            <person name="Feussner I."/>
            <person name="Gay G."/>
            <person name="Grimwood J."/>
            <person name="Hoegger P.J."/>
            <person name="Jain P."/>
            <person name="Kilaru S."/>
            <person name="Labbe J."/>
            <person name="Lin Y.C."/>
            <person name="Legue V."/>
            <person name="Le Tacon F."/>
            <person name="Marmeisse R."/>
            <person name="Melayah D."/>
            <person name="Montanini B."/>
            <person name="Muratet M."/>
            <person name="Nehls U."/>
            <person name="Niculita-Hirzel H."/>
            <person name="Oudot-Le Secq M.P."/>
            <person name="Peter M."/>
            <person name="Quesneville H."/>
            <person name="Rajashekar B."/>
            <person name="Reich M."/>
            <person name="Rouhier N."/>
            <person name="Schmutz J."/>
            <person name="Yin T."/>
            <person name="Chalot M."/>
            <person name="Henrissat B."/>
            <person name="Kuees U."/>
            <person name="Lucas S."/>
            <person name="Van de Peer Y."/>
            <person name="Podila G.K."/>
            <person name="Polle A."/>
            <person name="Pukkila P.J."/>
            <person name="Richardson P.M."/>
            <person name="Rouze P."/>
            <person name="Sanders I.R."/>
            <person name="Stajich J.E."/>
            <person name="Tunlid A."/>
            <person name="Tuskan G."/>
            <person name="Grigoriev I.V."/>
        </authorList>
    </citation>
    <scope>NUCLEOTIDE SEQUENCE [LARGE SCALE GENOMIC DNA]</scope>
    <source>
        <strain evidence="3">S238N-H82 / ATCC MYA-4686</strain>
    </source>
</reference>
<dbReference type="AlphaFoldDB" id="B0DG69"/>
<evidence type="ECO:0000313" key="2">
    <source>
        <dbReference type="EMBL" id="EDR06591.1"/>
    </source>
</evidence>
<sequence length="85" mass="9292">MTQNSNEYVGRPADCSGTGSCSLGTISTQKSSCSTNAINRRPKKSARDEDHIKRPENAFILFRRKTCEDRQQAQEEAATAADGPT</sequence>
<feature type="compositionally biased region" description="Polar residues" evidence="1">
    <location>
        <begin position="17"/>
        <end position="38"/>
    </location>
</feature>
<name>B0DG69_LACBS</name>
<protein>
    <submittedName>
        <fullName evidence="2">Predicted protein</fullName>
    </submittedName>
</protein>
<feature type="region of interest" description="Disordered" evidence="1">
    <location>
        <begin position="1"/>
        <end position="54"/>
    </location>
</feature>
<dbReference type="HOGENOM" id="CLU_178963_1_0_1"/>
<evidence type="ECO:0000313" key="3">
    <source>
        <dbReference type="Proteomes" id="UP000001194"/>
    </source>
</evidence>
<dbReference type="Proteomes" id="UP000001194">
    <property type="component" value="Unassembled WGS sequence"/>
</dbReference>
<accession>B0DG69</accession>
<evidence type="ECO:0000256" key="1">
    <source>
        <dbReference type="SAM" id="MobiDB-lite"/>
    </source>
</evidence>
<dbReference type="SUPFAM" id="SSF47095">
    <property type="entry name" value="HMG-box"/>
    <property type="match status" value="1"/>
</dbReference>
<gene>
    <name evidence="2" type="ORF">LACBIDRAFT_300168</name>
</gene>
<dbReference type="OrthoDB" id="6247875at2759"/>
<organism evidence="3">
    <name type="scientific">Laccaria bicolor (strain S238N-H82 / ATCC MYA-4686)</name>
    <name type="common">Bicoloured deceiver</name>
    <name type="synonym">Laccaria laccata var. bicolor</name>
    <dbReference type="NCBI Taxonomy" id="486041"/>
    <lineage>
        <taxon>Eukaryota</taxon>
        <taxon>Fungi</taxon>
        <taxon>Dikarya</taxon>
        <taxon>Basidiomycota</taxon>
        <taxon>Agaricomycotina</taxon>
        <taxon>Agaricomycetes</taxon>
        <taxon>Agaricomycetidae</taxon>
        <taxon>Agaricales</taxon>
        <taxon>Agaricineae</taxon>
        <taxon>Hydnangiaceae</taxon>
        <taxon>Laccaria</taxon>
    </lineage>
</organism>
<dbReference type="STRING" id="486041.B0DG69"/>